<dbReference type="Proteomes" id="UP000199076">
    <property type="component" value="Unassembled WGS sequence"/>
</dbReference>
<feature type="compositionally biased region" description="Acidic residues" evidence="1">
    <location>
        <begin position="77"/>
        <end position="86"/>
    </location>
</feature>
<feature type="compositionally biased region" description="Basic and acidic residues" evidence="1">
    <location>
        <begin position="66"/>
        <end position="76"/>
    </location>
</feature>
<feature type="compositionally biased region" description="Polar residues" evidence="1">
    <location>
        <begin position="1"/>
        <end position="11"/>
    </location>
</feature>
<sequence>MVRTVTPQIEQSAECGVTIADNPQPKPSPPNLPSYLLDPLENQSPDRLEAVATYASDLAAWKRHQRQSELETRRADDEIDEEEREQLEERGLSTDPSDYEDVPSSGAYITVKTTKQTADTEYRYYYWQWREGDSWKNEYIGPVNPKE</sequence>
<feature type="region of interest" description="Disordered" evidence="1">
    <location>
        <begin position="62"/>
        <end position="106"/>
    </location>
</feature>
<feature type="region of interest" description="Disordered" evidence="1">
    <location>
        <begin position="1"/>
        <end position="44"/>
    </location>
</feature>
<evidence type="ECO:0000313" key="2">
    <source>
        <dbReference type="EMBL" id="SDG31118.1"/>
    </source>
</evidence>
<dbReference type="EMBL" id="FNBK01000023">
    <property type="protein sequence ID" value="SDG31118.1"/>
    <property type="molecule type" value="Genomic_DNA"/>
</dbReference>
<protein>
    <submittedName>
        <fullName evidence="2">Uncharacterized protein</fullName>
    </submittedName>
</protein>
<dbReference type="AlphaFoldDB" id="A0A1G7T787"/>
<accession>A0A1G7T787</accession>
<evidence type="ECO:0000256" key="1">
    <source>
        <dbReference type="SAM" id="MobiDB-lite"/>
    </source>
</evidence>
<name>A0A1G7T787_9EURY</name>
<keyword evidence="3" id="KW-1185">Reference proteome</keyword>
<reference evidence="3" key="1">
    <citation type="submission" date="2016-10" db="EMBL/GenBank/DDBJ databases">
        <authorList>
            <person name="Varghese N."/>
            <person name="Submissions S."/>
        </authorList>
    </citation>
    <scope>NUCLEOTIDE SEQUENCE [LARGE SCALE GENOMIC DNA]</scope>
    <source>
        <strain evidence="3">IBRC-M 10760</strain>
    </source>
</reference>
<proteinExistence type="predicted"/>
<organism evidence="2 3">
    <name type="scientific">Halorientalis regularis</name>
    <dbReference type="NCBI Taxonomy" id="660518"/>
    <lineage>
        <taxon>Archaea</taxon>
        <taxon>Methanobacteriati</taxon>
        <taxon>Methanobacteriota</taxon>
        <taxon>Stenosarchaea group</taxon>
        <taxon>Halobacteria</taxon>
        <taxon>Halobacteriales</taxon>
        <taxon>Haloarculaceae</taxon>
        <taxon>Halorientalis</taxon>
    </lineage>
</organism>
<evidence type="ECO:0000313" key="3">
    <source>
        <dbReference type="Proteomes" id="UP000199076"/>
    </source>
</evidence>
<gene>
    <name evidence="2" type="ORF">SAMN05216218_12331</name>
</gene>